<dbReference type="SUPFAM" id="SSF56672">
    <property type="entry name" value="DNA/RNA polymerases"/>
    <property type="match status" value="1"/>
</dbReference>
<dbReference type="Pfam" id="PF11799">
    <property type="entry name" value="IMS_C"/>
    <property type="match status" value="1"/>
</dbReference>
<comment type="function">
    <text evidence="2">Poorly processive, error-prone DNA polymerase involved in untargeted mutagenesis. Copies undamaged DNA at stalled replication forks, which arise in vivo from mismatched or misaligned primer ends. These misaligned primers can be extended by PolIV. Exhibits no 3'-5' exonuclease (proofreading) activity. May be involved in translesional synthesis, in conjunction with the beta clamp from PolIII.</text>
</comment>
<evidence type="ECO:0000256" key="2">
    <source>
        <dbReference type="HAMAP-Rule" id="MF_01113"/>
    </source>
</evidence>
<dbReference type="CDD" id="cd01700">
    <property type="entry name" value="PolY_Pol_V_umuC"/>
    <property type="match status" value="1"/>
</dbReference>
<comment type="caution">
    <text evidence="4">The sequence shown here is derived from an EMBL/GenBank/DDBJ whole genome shotgun (WGS) entry which is preliminary data.</text>
</comment>
<dbReference type="SUPFAM" id="SSF100879">
    <property type="entry name" value="Lesion bypass DNA polymerase (Y-family), little finger domain"/>
    <property type="match status" value="1"/>
</dbReference>
<evidence type="ECO:0000259" key="3">
    <source>
        <dbReference type="PROSITE" id="PS50173"/>
    </source>
</evidence>
<comment type="subcellular location">
    <subcellularLocation>
        <location evidence="2">Cytoplasm</location>
    </subcellularLocation>
</comment>
<reference evidence="4 5" key="1">
    <citation type="submission" date="2022-12" db="EMBL/GenBank/DDBJ databases">
        <title>Draft genome sequence of Paenibacillus sp. dW9.</title>
        <authorList>
            <person name="Choi E.-W."/>
            <person name="Kim D.-U."/>
        </authorList>
    </citation>
    <scope>NUCLEOTIDE SEQUENCE [LARGE SCALE GENOMIC DNA]</scope>
    <source>
        <strain evidence="5">dW9</strain>
    </source>
</reference>
<feature type="binding site" evidence="2">
    <location>
        <position position="13"/>
    </location>
    <ligand>
        <name>Mg(2+)</name>
        <dbReference type="ChEBI" id="CHEBI:18420"/>
    </ligand>
</feature>
<accession>A0ABT4Q6P1</accession>
<keyword evidence="2" id="KW-0239">DNA-directed DNA polymerase</keyword>
<comment type="catalytic activity">
    <reaction evidence="2">
        <text>DNA(n) + a 2'-deoxyribonucleoside 5'-triphosphate = DNA(n+1) + diphosphate</text>
        <dbReference type="Rhea" id="RHEA:22508"/>
        <dbReference type="Rhea" id="RHEA-COMP:17339"/>
        <dbReference type="Rhea" id="RHEA-COMP:17340"/>
        <dbReference type="ChEBI" id="CHEBI:33019"/>
        <dbReference type="ChEBI" id="CHEBI:61560"/>
        <dbReference type="ChEBI" id="CHEBI:173112"/>
        <dbReference type="EC" id="2.7.7.7"/>
    </reaction>
</comment>
<dbReference type="InterPro" id="IPR017961">
    <property type="entry name" value="DNA_pol_Y-fam_little_finger"/>
</dbReference>
<keyword evidence="2" id="KW-0515">Mutator protein</keyword>
<keyword evidence="2" id="KW-0234">DNA repair</keyword>
<keyword evidence="2" id="KW-0963">Cytoplasm</keyword>
<dbReference type="InterPro" id="IPR001126">
    <property type="entry name" value="UmuC"/>
</dbReference>
<name>A0ABT4Q6P1_9BACL</name>
<keyword evidence="2" id="KW-0227">DNA damage</keyword>
<feature type="binding site" evidence="2">
    <location>
        <position position="109"/>
    </location>
    <ligand>
        <name>Mg(2+)</name>
        <dbReference type="ChEBI" id="CHEBI:18420"/>
    </ligand>
</feature>
<dbReference type="EMBL" id="JAQAGZ010000004">
    <property type="protein sequence ID" value="MCZ8512489.1"/>
    <property type="molecule type" value="Genomic_DNA"/>
</dbReference>
<dbReference type="InterPro" id="IPR022880">
    <property type="entry name" value="DNApol_IV"/>
</dbReference>
<evidence type="ECO:0000313" key="5">
    <source>
        <dbReference type="Proteomes" id="UP001527882"/>
    </source>
</evidence>
<keyword evidence="5" id="KW-1185">Reference proteome</keyword>
<feature type="site" description="Substrate discrimination" evidence="2">
    <location>
        <position position="18"/>
    </location>
</feature>
<dbReference type="Gene3D" id="3.30.1490.100">
    <property type="entry name" value="DNA polymerase, Y-family, little finger domain"/>
    <property type="match status" value="1"/>
</dbReference>
<keyword evidence="2" id="KW-0460">Magnesium</keyword>
<dbReference type="NCBIfam" id="NF002848">
    <property type="entry name" value="PRK03103.1"/>
    <property type="match status" value="1"/>
</dbReference>
<dbReference type="InterPro" id="IPR036775">
    <property type="entry name" value="DNA_pol_Y-fam_lit_finger_sf"/>
</dbReference>
<feature type="domain" description="UmuC" evidence="3">
    <location>
        <begin position="9"/>
        <end position="198"/>
    </location>
</feature>
<feature type="active site" evidence="2">
    <location>
        <position position="110"/>
    </location>
</feature>
<keyword evidence="2" id="KW-0238">DNA-binding</keyword>
<dbReference type="RefSeq" id="WP_269880930.1">
    <property type="nucleotide sequence ID" value="NZ_JAQAGZ010000004.1"/>
</dbReference>
<dbReference type="PROSITE" id="PS50173">
    <property type="entry name" value="UMUC"/>
    <property type="match status" value="1"/>
</dbReference>
<keyword evidence="2" id="KW-0235">DNA replication</keyword>
<dbReference type="Gene3D" id="3.30.70.270">
    <property type="match status" value="1"/>
</dbReference>
<proteinExistence type="inferred from homology"/>
<dbReference type="InterPro" id="IPR043502">
    <property type="entry name" value="DNA/RNA_pol_sf"/>
</dbReference>
<dbReference type="EC" id="2.7.7.7" evidence="2"/>
<dbReference type="Proteomes" id="UP001527882">
    <property type="component" value="Unassembled WGS sequence"/>
</dbReference>
<comment type="subunit">
    <text evidence="2">Monomer.</text>
</comment>
<dbReference type="Pfam" id="PF00817">
    <property type="entry name" value="IMS"/>
    <property type="match status" value="1"/>
</dbReference>
<evidence type="ECO:0000256" key="1">
    <source>
        <dbReference type="ARBA" id="ARBA00010945"/>
    </source>
</evidence>
<dbReference type="Gene3D" id="1.10.150.20">
    <property type="entry name" value="5' to 3' exonuclease, C-terminal subdomain"/>
    <property type="match status" value="1"/>
</dbReference>
<dbReference type="InterPro" id="IPR043128">
    <property type="entry name" value="Rev_trsase/Diguanyl_cyclase"/>
</dbReference>
<dbReference type="PANTHER" id="PTHR11076:SF35">
    <property type="entry name" value="DNA REPAIR PROTEIN HOMOLOG YOBH"/>
    <property type="match status" value="1"/>
</dbReference>
<keyword evidence="2" id="KW-0808">Transferase</keyword>
<dbReference type="HAMAP" id="MF_01113">
    <property type="entry name" value="DNApol_IV"/>
    <property type="match status" value="1"/>
</dbReference>
<gene>
    <name evidence="2" type="primary">dinB</name>
    <name evidence="4" type="ORF">O9H85_08585</name>
</gene>
<evidence type="ECO:0000313" key="4">
    <source>
        <dbReference type="EMBL" id="MCZ8512489.1"/>
    </source>
</evidence>
<dbReference type="Gene3D" id="3.40.1170.60">
    <property type="match status" value="1"/>
</dbReference>
<organism evidence="4 5">
    <name type="scientific">Paenibacillus gyeongsangnamensis</name>
    <dbReference type="NCBI Taxonomy" id="3388067"/>
    <lineage>
        <taxon>Bacteria</taxon>
        <taxon>Bacillati</taxon>
        <taxon>Bacillota</taxon>
        <taxon>Bacilli</taxon>
        <taxon>Bacillales</taxon>
        <taxon>Paenibacillaceae</taxon>
        <taxon>Paenibacillus</taxon>
    </lineage>
</organism>
<keyword evidence="2" id="KW-0548">Nucleotidyltransferase</keyword>
<comment type="cofactor">
    <cofactor evidence="2">
        <name>Mg(2+)</name>
        <dbReference type="ChEBI" id="CHEBI:18420"/>
    </cofactor>
    <text evidence="2">Binds 2 magnesium ions per subunit.</text>
</comment>
<sequence>MPAASKRIVMLADCQSFYASVEKAAHPEYEGRPVVVAGDPARRSGIILAACPLAKQYGVTTAERLGEALSKCPELVVIQPRMQQYINVSLRITKIFEQFSDLVEPYSIDEQFIDITGTLSSLGGEDAEEVARAIQKKVMDETKIYTRVGIGENKTLAKLACDNFAKKRPTGIFTLKKEELALPGNLWELPVRSLFMIGSRMARHLWLMGIRTIGDLAQTPLPKLRAKWGINGEVIWRIANGIDGSPVSPGTHQVQQKAIGHNMTLPRDYSTWEEIRTVLLELCELVCRRCRDKGLMGQVVSTGCFGADFDHPTGFHRQKKLPDPTYVTDDLFAAASELFQQHWDGQPVRKLGVALGGLTEDRTVQLVLFGDRDRKIALERVKDQIKDKYGDDSILRAVSLTAAGQAKDRAKKIGGHYK</sequence>
<dbReference type="InterPro" id="IPR050116">
    <property type="entry name" value="DNA_polymerase-Y"/>
</dbReference>
<protein>
    <recommendedName>
        <fullName evidence="2">DNA polymerase IV</fullName>
        <shortName evidence="2">Pol IV</shortName>
        <ecNumber evidence="2">2.7.7.7</ecNumber>
    </recommendedName>
</protein>
<keyword evidence="2" id="KW-0479">Metal-binding</keyword>
<comment type="similarity">
    <text evidence="1 2">Belongs to the DNA polymerase type-Y family.</text>
</comment>
<dbReference type="PANTHER" id="PTHR11076">
    <property type="entry name" value="DNA REPAIR POLYMERASE UMUC / TRANSFERASE FAMILY MEMBER"/>
    <property type="match status" value="1"/>
</dbReference>